<accession>A0ABM1ABL3</accession>
<organism evidence="1 2">
    <name type="scientific">Aplysia californica</name>
    <name type="common">California sea hare</name>
    <dbReference type="NCBI Taxonomy" id="6500"/>
    <lineage>
        <taxon>Eukaryota</taxon>
        <taxon>Metazoa</taxon>
        <taxon>Spiralia</taxon>
        <taxon>Lophotrochozoa</taxon>
        <taxon>Mollusca</taxon>
        <taxon>Gastropoda</taxon>
        <taxon>Heterobranchia</taxon>
        <taxon>Euthyneura</taxon>
        <taxon>Tectipleura</taxon>
        <taxon>Aplysiida</taxon>
        <taxon>Aplysioidea</taxon>
        <taxon>Aplysiidae</taxon>
        <taxon>Aplysia</taxon>
    </lineage>
</organism>
<dbReference type="RefSeq" id="XP_012944576.1">
    <property type="nucleotide sequence ID" value="XM_013089122.2"/>
</dbReference>
<dbReference type="Proteomes" id="UP000694888">
    <property type="component" value="Unplaced"/>
</dbReference>
<reference evidence="2" key="1">
    <citation type="submission" date="2025-08" db="UniProtKB">
        <authorList>
            <consortium name="RefSeq"/>
        </authorList>
    </citation>
    <scope>IDENTIFICATION</scope>
</reference>
<evidence type="ECO:0000313" key="1">
    <source>
        <dbReference type="Proteomes" id="UP000694888"/>
    </source>
</evidence>
<dbReference type="GeneID" id="101845506"/>
<evidence type="ECO:0000313" key="2">
    <source>
        <dbReference type="RefSeq" id="XP_012944576.1"/>
    </source>
</evidence>
<protein>
    <submittedName>
        <fullName evidence="2">Uncharacterized protein LOC101845506</fullName>
    </submittedName>
</protein>
<sequence length="141" mass="15083">MFSLVTPQSTNIINNSSANIVPSQDPWSQVRVINRPAGLQTQPASNTLSFAPAQLQIQYLQQQTATGALGQPVQVMGSNNQLLMTPVVAGQNPVPTLLQNATGVFPMARPAQQTQQPQPGMGQFIIQGSSMTTFRGLPPQM</sequence>
<proteinExistence type="predicted"/>
<keyword evidence="1" id="KW-1185">Reference proteome</keyword>
<name>A0ABM1ABL3_APLCA</name>
<gene>
    <name evidence="2" type="primary">LOC101845506</name>
</gene>